<keyword evidence="3" id="KW-1185">Reference proteome</keyword>
<dbReference type="Proteomes" id="UP000579647">
    <property type="component" value="Unassembled WGS sequence"/>
</dbReference>
<comment type="caution">
    <text evidence="2">The sequence shown here is derived from an EMBL/GenBank/DDBJ whole genome shotgun (WGS) entry which is preliminary data.</text>
</comment>
<keyword evidence="1" id="KW-0812">Transmembrane</keyword>
<reference evidence="2 3" key="1">
    <citation type="submission" date="2020-08" db="EMBL/GenBank/DDBJ databases">
        <title>Sequencing the genomes of 1000 actinobacteria strains.</title>
        <authorList>
            <person name="Klenk H.-P."/>
        </authorList>
    </citation>
    <scope>NUCLEOTIDE SEQUENCE [LARGE SCALE GENOMIC DNA]</scope>
    <source>
        <strain evidence="2 3">DSM 44598</strain>
    </source>
</reference>
<feature type="transmembrane region" description="Helical" evidence="1">
    <location>
        <begin position="6"/>
        <end position="26"/>
    </location>
</feature>
<name>A0A840WLN4_9ACTN</name>
<keyword evidence="1" id="KW-0472">Membrane</keyword>
<evidence type="ECO:0000256" key="1">
    <source>
        <dbReference type="SAM" id="Phobius"/>
    </source>
</evidence>
<gene>
    <name evidence="2" type="ORF">HNR07_002155</name>
</gene>
<dbReference type="RefSeq" id="WP_221318775.1">
    <property type="nucleotide sequence ID" value="NZ_BAAAKM010000002.1"/>
</dbReference>
<accession>A0A840WLN4</accession>
<proteinExistence type="predicted"/>
<dbReference type="EMBL" id="JACHDO010000001">
    <property type="protein sequence ID" value="MBB5491018.1"/>
    <property type="molecule type" value="Genomic_DNA"/>
</dbReference>
<feature type="transmembrane region" description="Helical" evidence="1">
    <location>
        <begin position="107"/>
        <end position="126"/>
    </location>
</feature>
<keyword evidence="1" id="KW-1133">Transmembrane helix</keyword>
<organism evidence="2 3">
    <name type="scientific">Nocardiopsis metallicus</name>
    <dbReference type="NCBI Taxonomy" id="179819"/>
    <lineage>
        <taxon>Bacteria</taxon>
        <taxon>Bacillati</taxon>
        <taxon>Actinomycetota</taxon>
        <taxon>Actinomycetes</taxon>
        <taxon>Streptosporangiales</taxon>
        <taxon>Nocardiopsidaceae</taxon>
        <taxon>Nocardiopsis</taxon>
    </lineage>
</organism>
<evidence type="ECO:0000313" key="3">
    <source>
        <dbReference type="Proteomes" id="UP000579647"/>
    </source>
</evidence>
<sequence>MLKYLAGLPPVTQIILAVSASVLLGYGEYRRRTRATPTLRARAGSLAACGLPAAWTALRTPPTDDQKTKRENTAENLLVFGFVFVVGGLIMQGLIPFARDDMGPTGVWPYLFFFALDGMAAYFGLISYRLAEEGAKATSPASWWG</sequence>
<dbReference type="AlphaFoldDB" id="A0A840WLN4"/>
<protein>
    <submittedName>
        <fullName evidence="2">Putative membrane protein</fullName>
    </submittedName>
</protein>
<evidence type="ECO:0000313" key="2">
    <source>
        <dbReference type="EMBL" id="MBB5491018.1"/>
    </source>
</evidence>
<feature type="transmembrane region" description="Helical" evidence="1">
    <location>
        <begin position="77"/>
        <end position="95"/>
    </location>
</feature>